<accession>A0A9N9EEF0</accession>
<name>A0A9N9EEF0_9GLOM</name>
<comment type="caution">
    <text evidence="1">The sequence shown here is derived from an EMBL/GenBank/DDBJ whole genome shotgun (WGS) entry which is preliminary data.</text>
</comment>
<evidence type="ECO:0000313" key="1">
    <source>
        <dbReference type="EMBL" id="CAG8671459.1"/>
    </source>
</evidence>
<protein>
    <submittedName>
        <fullName evidence="1">19706_t:CDS:1</fullName>
    </submittedName>
</protein>
<reference evidence="1" key="1">
    <citation type="submission" date="2021-06" db="EMBL/GenBank/DDBJ databases">
        <authorList>
            <person name="Kallberg Y."/>
            <person name="Tangrot J."/>
            <person name="Rosling A."/>
        </authorList>
    </citation>
    <scope>NUCLEOTIDE SEQUENCE</scope>
    <source>
        <strain evidence="1">MA453B</strain>
    </source>
</reference>
<gene>
    <name evidence="1" type="ORF">DERYTH_LOCUS11264</name>
</gene>
<sequence>HALYMLHKIYLFYLRVMLSHKLHIYKLIIRWHANDYFVGHPSRNACALFRLYENESRLMLENVYSIINRI</sequence>
<keyword evidence="2" id="KW-1185">Reference proteome</keyword>
<evidence type="ECO:0000313" key="2">
    <source>
        <dbReference type="Proteomes" id="UP000789405"/>
    </source>
</evidence>
<dbReference type="AlphaFoldDB" id="A0A9N9EEF0"/>
<proteinExistence type="predicted"/>
<organism evidence="1 2">
    <name type="scientific">Dentiscutata erythropus</name>
    <dbReference type="NCBI Taxonomy" id="1348616"/>
    <lineage>
        <taxon>Eukaryota</taxon>
        <taxon>Fungi</taxon>
        <taxon>Fungi incertae sedis</taxon>
        <taxon>Mucoromycota</taxon>
        <taxon>Glomeromycotina</taxon>
        <taxon>Glomeromycetes</taxon>
        <taxon>Diversisporales</taxon>
        <taxon>Gigasporaceae</taxon>
        <taxon>Dentiscutata</taxon>
    </lineage>
</organism>
<dbReference type="Proteomes" id="UP000789405">
    <property type="component" value="Unassembled WGS sequence"/>
</dbReference>
<dbReference type="EMBL" id="CAJVPY010006904">
    <property type="protein sequence ID" value="CAG8671459.1"/>
    <property type="molecule type" value="Genomic_DNA"/>
</dbReference>
<feature type="non-terminal residue" evidence="1">
    <location>
        <position position="1"/>
    </location>
</feature>